<evidence type="ECO:0000313" key="2">
    <source>
        <dbReference type="Proteomes" id="UP000019753"/>
    </source>
</evidence>
<sequence length="109" mass="12050">MSLRSGRIRDDAPRSSQEVSVVVATIAATGRPRTGASTMVVHGRHPLRGYPVTWRITPLTAPGGESMFVVERADGHLSDEAWQVAEKQSSLMSVEGVRELVRQARERRR</sequence>
<name>A0A021VX20_9CELL</name>
<gene>
    <name evidence="1" type="ORF">N866_08725</name>
</gene>
<dbReference type="EMBL" id="AXCW01000026">
    <property type="protein sequence ID" value="EYR64565.1"/>
    <property type="molecule type" value="Genomic_DNA"/>
</dbReference>
<organism evidence="1 2">
    <name type="scientific">Actinotalea ferrariae CF5-4</name>
    <dbReference type="NCBI Taxonomy" id="948458"/>
    <lineage>
        <taxon>Bacteria</taxon>
        <taxon>Bacillati</taxon>
        <taxon>Actinomycetota</taxon>
        <taxon>Actinomycetes</taxon>
        <taxon>Micrococcales</taxon>
        <taxon>Cellulomonadaceae</taxon>
        <taxon>Actinotalea</taxon>
    </lineage>
</organism>
<dbReference type="AlphaFoldDB" id="A0A021VX20"/>
<protein>
    <submittedName>
        <fullName evidence="1">Uncharacterized protein</fullName>
    </submittedName>
</protein>
<proteinExistence type="predicted"/>
<keyword evidence="2" id="KW-1185">Reference proteome</keyword>
<reference evidence="1 2" key="1">
    <citation type="submission" date="2014-01" db="EMBL/GenBank/DDBJ databases">
        <title>Actinotalea ferrariae CF5-4.</title>
        <authorList>
            <person name="Chen F."/>
            <person name="Li Y."/>
            <person name="Wang G."/>
        </authorList>
    </citation>
    <scope>NUCLEOTIDE SEQUENCE [LARGE SCALE GENOMIC DNA]</scope>
    <source>
        <strain evidence="1 2">CF5-4</strain>
    </source>
</reference>
<accession>A0A021VX20</accession>
<dbReference type="Proteomes" id="UP000019753">
    <property type="component" value="Unassembled WGS sequence"/>
</dbReference>
<comment type="caution">
    <text evidence="1">The sequence shown here is derived from an EMBL/GenBank/DDBJ whole genome shotgun (WGS) entry which is preliminary data.</text>
</comment>
<evidence type="ECO:0000313" key="1">
    <source>
        <dbReference type="EMBL" id="EYR64565.1"/>
    </source>
</evidence>